<keyword evidence="3 9" id="KW-0004">4Fe-4S</keyword>
<evidence type="ECO:0000256" key="4">
    <source>
        <dbReference type="ARBA" id="ARBA00022642"/>
    </source>
</evidence>
<feature type="binding site" evidence="9">
    <location>
        <position position="84"/>
    </location>
    <ligand>
        <name>[4Fe-4S] cluster</name>
        <dbReference type="ChEBI" id="CHEBI:49883"/>
    </ligand>
</feature>
<dbReference type="InterPro" id="IPR036094">
    <property type="entry name" value="NadA_sf"/>
</dbReference>
<proteinExistence type="inferred from homology"/>
<evidence type="ECO:0000256" key="5">
    <source>
        <dbReference type="ARBA" id="ARBA00022679"/>
    </source>
</evidence>
<comment type="caution">
    <text evidence="10">The sequence shown here is derived from an EMBL/GenBank/DDBJ whole genome shotgun (WGS) entry which is preliminary data.</text>
</comment>
<feature type="binding site" evidence="9">
    <location>
        <begin position="110"/>
        <end position="112"/>
    </location>
    <ligand>
        <name>iminosuccinate</name>
        <dbReference type="ChEBI" id="CHEBI:77875"/>
    </ligand>
</feature>
<comment type="pathway">
    <text evidence="1 9">Cofactor biosynthesis; NAD(+) biosynthesis; quinolinate from iminoaspartate: step 1/1.</text>
</comment>
<reference evidence="10" key="1">
    <citation type="journal article" date="2020" name="bioRxiv">
        <title>A rank-normalized archaeal taxonomy based on genome phylogeny resolves widespread incomplete and uneven classifications.</title>
        <authorList>
            <person name="Rinke C."/>
            <person name="Chuvochina M."/>
            <person name="Mussig A.J."/>
            <person name="Chaumeil P.-A."/>
            <person name="Waite D.W."/>
            <person name="Whitman W.B."/>
            <person name="Parks D.H."/>
            <person name="Hugenholtz P."/>
        </authorList>
    </citation>
    <scope>NUCLEOTIDE SEQUENCE</scope>
    <source>
        <strain evidence="10">UBA12518</strain>
    </source>
</reference>
<comment type="cofactor">
    <cofactor evidence="9">
        <name>[4Fe-4S] cluster</name>
        <dbReference type="ChEBI" id="CHEBI:49883"/>
    </cofactor>
    <text evidence="9">Binds 1 [4Fe-4S] cluster per subunit.</text>
</comment>
<comment type="catalytic activity">
    <reaction evidence="9">
        <text>iminosuccinate + dihydroxyacetone phosphate = quinolinate + phosphate + 2 H2O + H(+)</text>
        <dbReference type="Rhea" id="RHEA:25888"/>
        <dbReference type="ChEBI" id="CHEBI:15377"/>
        <dbReference type="ChEBI" id="CHEBI:15378"/>
        <dbReference type="ChEBI" id="CHEBI:29959"/>
        <dbReference type="ChEBI" id="CHEBI:43474"/>
        <dbReference type="ChEBI" id="CHEBI:57642"/>
        <dbReference type="ChEBI" id="CHEBI:77875"/>
        <dbReference type="EC" id="2.5.1.72"/>
    </reaction>
</comment>
<organism evidence="10 11">
    <name type="scientific">Methermicoccus shengliensis</name>
    <dbReference type="NCBI Taxonomy" id="660064"/>
    <lineage>
        <taxon>Archaea</taxon>
        <taxon>Methanobacteriati</taxon>
        <taxon>Methanobacteriota</taxon>
        <taxon>Stenosarchaea group</taxon>
        <taxon>Methanomicrobia</taxon>
        <taxon>Methanosarcinales</taxon>
        <taxon>Methermicoccaceae</taxon>
        <taxon>Methermicoccus</taxon>
    </lineage>
</organism>
<dbReference type="Pfam" id="PF02445">
    <property type="entry name" value="NadA"/>
    <property type="match status" value="1"/>
</dbReference>
<dbReference type="EC" id="2.5.1.72" evidence="2 9"/>
<dbReference type="GO" id="GO:0046872">
    <property type="term" value="F:metal ion binding"/>
    <property type="evidence" value="ECO:0007669"/>
    <property type="project" value="UniProtKB-KW"/>
</dbReference>
<keyword evidence="5 9" id="KW-0808">Transferase</keyword>
<feature type="binding site" evidence="9">
    <location>
        <begin position="195"/>
        <end position="197"/>
    </location>
    <ligand>
        <name>iminosuccinate</name>
        <dbReference type="ChEBI" id="CHEBI:77875"/>
    </ligand>
</feature>
<dbReference type="NCBIfam" id="TIGR00550">
    <property type="entry name" value="nadA"/>
    <property type="match status" value="1"/>
</dbReference>
<dbReference type="GO" id="GO:0005737">
    <property type="term" value="C:cytoplasm"/>
    <property type="evidence" value="ECO:0007669"/>
    <property type="project" value="UniProtKB-SubCell"/>
</dbReference>
<dbReference type="NCBIfam" id="NF006878">
    <property type="entry name" value="PRK09375.1-2"/>
    <property type="match status" value="1"/>
</dbReference>
<dbReference type="UniPathway" id="UPA00253">
    <property type="reaction ID" value="UER00327"/>
</dbReference>
<gene>
    <name evidence="9 10" type="primary">nadA</name>
    <name evidence="10" type="ORF">HA299_04610</name>
</gene>
<protein>
    <recommendedName>
        <fullName evidence="2 9">Quinolinate synthase</fullName>
        <ecNumber evidence="2 9">2.5.1.72</ecNumber>
    </recommendedName>
</protein>
<dbReference type="GO" id="GO:0008987">
    <property type="term" value="F:quinolinate synthetase A activity"/>
    <property type="evidence" value="ECO:0007669"/>
    <property type="project" value="UniProtKB-UniRule"/>
</dbReference>
<comment type="similarity">
    <text evidence="9">Belongs to the quinolinate synthase family. Type 2 subfamily.</text>
</comment>
<dbReference type="AlphaFoldDB" id="A0A832RWA8"/>
<dbReference type="EMBL" id="DUIH01000014">
    <property type="protein sequence ID" value="HIH69885.1"/>
    <property type="molecule type" value="Genomic_DNA"/>
</dbReference>
<evidence type="ECO:0000256" key="3">
    <source>
        <dbReference type="ARBA" id="ARBA00022485"/>
    </source>
</evidence>
<feature type="binding site" evidence="9">
    <location>
        <position position="257"/>
    </location>
    <ligand>
        <name>[4Fe-4S] cluster</name>
        <dbReference type="ChEBI" id="CHEBI:49883"/>
    </ligand>
</feature>
<keyword evidence="7 9" id="KW-0408">Iron</keyword>
<dbReference type="HAMAP" id="MF_00568">
    <property type="entry name" value="NadA_type2"/>
    <property type="match status" value="1"/>
</dbReference>
<dbReference type="SUPFAM" id="SSF142754">
    <property type="entry name" value="NadA-like"/>
    <property type="match status" value="1"/>
</dbReference>
<dbReference type="Proteomes" id="UP000600363">
    <property type="component" value="Unassembled WGS sequence"/>
</dbReference>
<accession>A0A832RWA8</accession>
<name>A0A832RWA8_9EURY</name>
<feature type="binding site" evidence="9">
    <location>
        <position position="39"/>
    </location>
    <ligand>
        <name>iminosuccinate</name>
        <dbReference type="ChEBI" id="CHEBI:77875"/>
    </ligand>
</feature>
<dbReference type="GO" id="GO:0051539">
    <property type="term" value="F:4 iron, 4 sulfur cluster binding"/>
    <property type="evidence" value="ECO:0007669"/>
    <property type="project" value="UniProtKB-KW"/>
</dbReference>
<sequence>MTKLTEKIESLKKARDAVILAHNYQRGEVQDIADYVGDSLGLARTATELECEWIVFCGVDFMAESAAVLNPDKVVVLPERDAECPMAMMATAEQVRAAKQKLEDCAVVAYVNTLAEVKAEADICCTSANSIQVVNSLDHDEVLFVPDRNLALWTQRHTKKHIIPWNGYCPTHHQIMLADVLFAKQEHPDALVMVHPECRPEVCDVADVVTSTSGMIRYAEQSEAREFIVGTEVGLLHGLKKRCPQKRFYPASEYAVCPNMKMTTLESIIRALESGEHRIKVEKSVQKGARRALERMLEL</sequence>
<dbReference type="PANTHER" id="PTHR30573:SF0">
    <property type="entry name" value="QUINOLINATE SYNTHASE, CHLOROPLASTIC"/>
    <property type="match status" value="1"/>
</dbReference>
<evidence type="ECO:0000256" key="7">
    <source>
        <dbReference type="ARBA" id="ARBA00023004"/>
    </source>
</evidence>
<evidence type="ECO:0000256" key="9">
    <source>
        <dbReference type="HAMAP-Rule" id="MF_00568"/>
    </source>
</evidence>
<dbReference type="Gene3D" id="3.40.50.10800">
    <property type="entry name" value="NadA-like"/>
    <property type="match status" value="3"/>
</dbReference>
<evidence type="ECO:0000313" key="11">
    <source>
        <dbReference type="Proteomes" id="UP000600363"/>
    </source>
</evidence>
<keyword evidence="6 9" id="KW-0479">Metal-binding</keyword>
<dbReference type="InterPro" id="IPR003473">
    <property type="entry name" value="NadA"/>
</dbReference>
<comment type="function">
    <text evidence="9">Catalyzes the condensation of iminoaspartate with dihydroxyacetone phosphate to form quinolinate.</text>
</comment>
<feature type="binding site" evidence="9">
    <location>
        <position position="212"/>
    </location>
    <ligand>
        <name>iminosuccinate</name>
        <dbReference type="ChEBI" id="CHEBI:77875"/>
    </ligand>
</feature>
<feature type="binding site" evidence="9">
    <location>
        <position position="22"/>
    </location>
    <ligand>
        <name>iminosuccinate</name>
        <dbReference type="ChEBI" id="CHEBI:77875"/>
    </ligand>
</feature>
<keyword evidence="9" id="KW-0963">Cytoplasm</keyword>
<feature type="binding site" evidence="9">
    <location>
        <position position="127"/>
    </location>
    <ligand>
        <name>iminosuccinate</name>
        <dbReference type="ChEBI" id="CHEBI:77875"/>
    </ligand>
</feature>
<dbReference type="PANTHER" id="PTHR30573">
    <property type="entry name" value="QUINOLINATE SYNTHETASE A"/>
    <property type="match status" value="1"/>
</dbReference>
<dbReference type="InterPro" id="IPR023066">
    <property type="entry name" value="Quinolinate_synth_type2"/>
</dbReference>
<evidence type="ECO:0000256" key="8">
    <source>
        <dbReference type="ARBA" id="ARBA00023014"/>
    </source>
</evidence>
<dbReference type="FunFam" id="3.40.50.10800:FF:000001">
    <property type="entry name" value="Quinolinate synthase A"/>
    <property type="match status" value="1"/>
</dbReference>
<keyword evidence="8 9" id="KW-0411">Iron-sulfur</keyword>
<evidence type="ECO:0000256" key="1">
    <source>
        <dbReference type="ARBA" id="ARBA00005065"/>
    </source>
</evidence>
<evidence type="ECO:0000256" key="6">
    <source>
        <dbReference type="ARBA" id="ARBA00022723"/>
    </source>
</evidence>
<comment type="subcellular location">
    <subcellularLocation>
        <location evidence="9">Cytoplasm</location>
    </subcellularLocation>
</comment>
<dbReference type="GO" id="GO:0034628">
    <property type="term" value="P:'de novo' NAD+ biosynthetic process from L-aspartate"/>
    <property type="evidence" value="ECO:0007669"/>
    <property type="project" value="TreeGrafter"/>
</dbReference>
<evidence type="ECO:0000256" key="2">
    <source>
        <dbReference type="ARBA" id="ARBA00012669"/>
    </source>
</evidence>
<keyword evidence="4 9" id="KW-0662">Pyridine nucleotide biosynthesis</keyword>
<feature type="binding site" evidence="9">
    <location>
        <position position="169"/>
    </location>
    <ligand>
        <name>[4Fe-4S] cluster</name>
        <dbReference type="ChEBI" id="CHEBI:49883"/>
    </ligand>
</feature>
<evidence type="ECO:0000313" key="10">
    <source>
        <dbReference type="EMBL" id="HIH69885.1"/>
    </source>
</evidence>